<dbReference type="SUPFAM" id="SSF50129">
    <property type="entry name" value="GroES-like"/>
    <property type="match status" value="1"/>
</dbReference>
<accession>A0A368DQM4</accession>
<proteinExistence type="predicted"/>
<dbReference type="GO" id="GO:0070402">
    <property type="term" value="F:NADPH binding"/>
    <property type="evidence" value="ECO:0007669"/>
    <property type="project" value="TreeGrafter"/>
</dbReference>
<keyword evidence="1" id="KW-0521">NADP</keyword>
<dbReference type="InterPro" id="IPR011032">
    <property type="entry name" value="GroES-like_sf"/>
</dbReference>
<dbReference type="InterPro" id="IPR020843">
    <property type="entry name" value="ER"/>
</dbReference>
<dbReference type="SUPFAM" id="SSF51735">
    <property type="entry name" value="NAD(P)-binding Rossmann-fold domains"/>
    <property type="match status" value="1"/>
</dbReference>
<dbReference type="Pfam" id="PF13602">
    <property type="entry name" value="ADH_zinc_N_2"/>
    <property type="match status" value="1"/>
</dbReference>
<dbReference type="InterPro" id="IPR013154">
    <property type="entry name" value="ADH-like_N"/>
</dbReference>
<reference evidence="4 5" key="1">
    <citation type="journal article" date="2018" name="Microbiome">
        <title>Fine metagenomic profile of the Mediterranean stratified and mixed water columns revealed by assembly and recruitment.</title>
        <authorList>
            <person name="Haro-Moreno J.M."/>
            <person name="Lopez-Perez M."/>
            <person name="De La Torre J.R."/>
            <person name="Picazo A."/>
            <person name="Camacho A."/>
            <person name="Rodriguez-Valera F."/>
        </authorList>
    </citation>
    <scope>NUCLEOTIDE SEQUENCE [LARGE SCALE GENOMIC DNA]</scope>
    <source>
        <strain evidence="4">MED-G57</strain>
    </source>
</reference>
<dbReference type="Pfam" id="PF08240">
    <property type="entry name" value="ADH_N"/>
    <property type="match status" value="1"/>
</dbReference>
<dbReference type="Proteomes" id="UP000253570">
    <property type="component" value="Unassembled WGS sequence"/>
</dbReference>
<dbReference type="CDD" id="cd05276">
    <property type="entry name" value="p53_inducible_oxidoreductase"/>
    <property type="match status" value="1"/>
</dbReference>
<evidence type="ECO:0000313" key="5">
    <source>
        <dbReference type="Proteomes" id="UP000253570"/>
    </source>
</evidence>
<gene>
    <name evidence="4" type="ORF">DBW71_02470</name>
</gene>
<dbReference type="SMART" id="SM00829">
    <property type="entry name" value="PKS_ER"/>
    <property type="match status" value="1"/>
</dbReference>
<organism evidence="4 5">
    <name type="scientific">PS1 clade bacterium</name>
    <dbReference type="NCBI Taxonomy" id="2175152"/>
    <lineage>
        <taxon>Bacteria</taxon>
        <taxon>Pseudomonadati</taxon>
        <taxon>Pseudomonadota</taxon>
        <taxon>Alphaproteobacteria</taxon>
        <taxon>PS1 clade</taxon>
    </lineage>
</organism>
<comment type="caution">
    <text evidence="4">The sequence shown here is derived from an EMBL/GenBank/DDBJ whole genome shotgun (WGS) entry which is preliminary data.</text>
</comment>
<dbReference type="PANTHER" id="PTHR48106:SF8">
    <property type="entry name" value="OS02G0805600 PROTEIN"/>
    <property type="match status" value="1"/>
</dbReference>
<protein>
    <submittedName>
        <fullName evidence="4">NAD(P)H-quinone oxidoreductase</fullName>
    </submittedName>
</protein>
<evidence type="ECO:0000256" key="2">
    <source>
        <dbReference type="ARBA" id="ARBA00023002"/>
    </source>
</evidence>
<dbReference type="InterPro" id="IPR014189">
    <property type="entry name" value="Quinone_OxRdtase_PIG3"/>
</dbReference>
<dbReference type="GO" id="GO:0016651">
    <property type="term" value="F:oxidoreductase activity, acting on NAD(P)H"/>
    <property type="evidence" value="ECO:0007669"/>
    <property type="project" value="TreeGrafter"/>
</dbReference>
<dbReference type="InterPro" id="IPR036291">
    <property type="entry name" value="NAD(P)-bd_dom_sf"/>
</dbReference>
<dbReference type="NCBIfam" id="TIGR02824">
    <property type="entry name" value="quinone_pig3"/>
    <property type="match status" value="1"/>
</dbReference>
<name>A0A368DQM4_9PROT</name>
<sequence>MQVIDIINHGRNNELILTQKDIPSPDDDEILIDIKASGVNRPDILQRFGLHPPPKGSPSHPGLEVSGIVVEIGCNVKNFKLGDKVMALLGGGGYAEFCVANQNLTIPIPENISFIEAAAIPETYFTVWNNVFRIGKLKENEKILIHGGSSGIGTTAIQMSKEFGATVITTTSDKNKEDKCYKIGADMVINYNKDDFVDIIEKSNFRNVDIILDIVGGDYTNRNFLIASMFARIIQIAYIKGNNVEIDLSQIMRKSLMHSGSVLRPKNLSYKSAIANDLKKNIMPIIESGKLFPVIFKTFKLEDAYLAHELMKSGKHFGKIVLV</sequence>
<dbReference type="AlphaFoldDB" id="A0A368DQM4"/>
<dbReference type="PANTHER" id="PTHR48106">
    <property type="entry name" value="QUINONE OXIDOREDUCTASE PIG3-RELATED"/>
    <property type="match status" value="1"/>
</dbReference>
<dbReference type="EMBL" id="QOQD01000004">
    <property type="protein sequence ID" value="RCL73954.1"/>
    <property type="molecule type" value="Genomic_DNA"/>
</dbReference>
<keyword evidence="2" id="KW-0560">Oxidoreductase</keyword>
<dbReference type="Gene3D" id="3.40.50.720">
    <property type="entry name" value="NAD(P)-binding Rossmann-like Domain"/>
    <property type="match status" value="1"/>
</dbReference>
<feature type="domain" description="Enoyl reductase (ER)" evidence="3">
    <location>
        <begin position="10"/>
        <end position="322"/>
    </location>
</feature>
<dbReference type="Gene3D" id="3.90.180.10">
    <property type="entry name" value="Medium-chain alcohol dehydrogenases, catalytic domain"/>
    <property type="match status" value="1"/>
</dbReference>
<evidence type="ECO:0000313" key="4">
    <source>
        <dbReference type="EMBL" id="RCL73954.1"/>
    </source>
</evidence>
<evidence type="ECO:0000259" key="3">
    <source>
        <dbReference type="SMART" id="SM00829"/>
    </source>
</evidence>
<evidence type="ECO:0000256" key="1">
    <source>
        <dbReference type="ARBA" id="ARBA00022857"/>
    </source>
</evidence>